<evidence type="ECO:0000313" key="10">
    <source>
        <dbReference type="Proteomes" id="UP001501371"/>
    </source>
</evidence>
<proteinExistence type="inferred from homology"/>
<dbReference type="SMART" id="SM00862">
    <property type="entry name" value="Trans_reg_C"/>
    <property type="match status" value="1"/>
</dbReference>
<gene>
    <name evidence="9" type="ORF">GCM10009654_66740</name>
</gene>
<evidence type="ECO:0000256" key="4">
    <source>
        <dbReference type="ARBA" id="ARBA00023125"/>
    </source>
</evidence>
<feature type="region of interest" description="Disordered" evidence="7">
    <location>
        <begin position="247"/>
        <end position="385"/>
    </location>
</feature>
<dbReference type="EMBL" id="BAAAKV010000115">
    <property type="protein sequence ID" value="GAA1200933.1"/>
    <property type="molecule type" value="Genomic_DNA"/>
</dbReference>
<keyword evidence="3" id="KW-0805">Transcription regulation</keyword>
<reference evidence="10" key="1">
    <citation type="journal article" date="2019" name="Int. J. Syst. Evol. Microbiol.">
        <title>The Global Catalogue of Microorganisms (GCM) 10K type strain sequencing project: providing services to taxonomists for standard genome sequencing and annotation.</title>
        <authorList>
            <consortium name="The Broad Institute Genomics Platform"/>
            <consortium name="The Broad Institute Genome Sequencing Center for Infectious Disease"/>
            <person name="Wu L."/>
            <person name="Ma J."/>
        </authorList>
    </citation>
    <scope>NUCLEOTIDE SEQUENCE [LARGE SCALE GENOMIC DNA]</scope>
    <source>
        <strain evidence="10">JCM 12696</strain>
    </source>
</reference>
<feature type="compositionally biased region" description="Low complexity" evidence="7">
    <location>
        <begin position="310"/>
        <end position="322"/>
    </location>
</feature>
<dbReference type="InterPro" id="IPR011990">
    <property type="entry name" value="TPR-like_helical_dom_sf"/>
</dbReference>
<dbReference type="PROSITE" id="PS51755">
    <property type="entry name" value="OMPR_PHOB"/>
    <property type="match status" value="1"/>
</dbReference>
<dbReference type="Gene3D" id="1.10.10.10">
    <property type="entry name" value="Winged helix-like DNA-binding domain superfamily/Winged helix DNA-binding domain"/>
    <property type="match status" value="1"/>
</dbReference>
<dbReference type="Proteomes" id="UP001501371">
    <property type="component" value="Unassembled WGS sequence"/>
</dbReference>
<dbReference type="PANTHER" id="PTHR35807">
    <property type="entry name" value="TRANSCRIPTIONAL REGULATOR REDD-RELATED"/>
    <property type="match status" value="1"/>
</dbReference>
<evidence type="ECO:0000313" key="9">
    <source>
        <dbReference type="EMBL" id="GAA1200933.1"/>
    </source>
</evidence>
<organism evidence="9 10">
    <name type="scientific">Streptomyces hebeiensis</name>
    <dbReference type="NCBI Taxonomy" id="229486"/>
    <lineage>
        <taxon>Bacteria</taxon>
        <taxon>Bacillati</taxon>
        <taxon>Actinomycetota</taxon>
        <taxon>Actinomycetes</taxon>
        <taxon>Kitasatosporales</taxon>
        <taxon>Streptomycetaceae</taxon>
        <taxon>Streptomyces</taxon>
    </lineage>
</organism>
<keyword evidence="2" id="KW-0902">Two-component regulatory system</keyword>
<name>A0ABP4FU88_9ACTN</name>
<feature type="domain" description="OmpR/PhoB-type" evidence="8">
    <location>
        <begin position="1"/>
        <end position="94"/>
    </location>
</feature>
<evidence type="ECO:0000256" key="2">
    <source>
        <dbReference type="ARBA" id="ARBA00023012"/>
    </source>
</evidence>
<dbReference type="SMART" id="SM01043">
    <property type="entry name" value="BTAD"/>
    <property type="match status" value="1"/>
</dbReference>
<evidence type="ECO:0000256" key="7">
    <source>
        <dbReference type="SAM" id="MobiDB-lite"/>
    </source>
</evidence>
<dbReference type="PANTHER" id="PTHR35807:SF1">
    <property type="entry name" value="TRANSCRIPTIONAL REGULATOR REDD"/>
    <property type="match status" value="1"/>
</dbReference>
<feature type="compositionally biased region" description="Low complexity" evidence="7">
    <location>
        <begin position="355"/>
        <end position="384"/>
    </location>
</feature>
<dbReference type="Gene3D" id="1.25.40.10">
    <property type="entry name" value="Tetratricopeptide repeat domain"/>
    <property type="match status" value="1"/>
</dbReference>
<keyword evidence="4 6" id="KW-0238">DNA-binding</keyword>
<dbReference type="RefSeq" id="WP_344285248.1">
    <property type="nucleotide sequence ID" value="NZ_BAAAKV010000115.1"/>
</dbReference>
<dbReference type="SUPFAM" id="SSF46894">
    <property type="entry name" value="C-terminal effector domain of the bipartite response regulators"/>
    <property type="match status" value="1"/>
</dbReference>
<protein>
    <recommendedName>
        <fullName evidence="8">OmpR/PhoB-type domain-containing protein</fullName>
    </recommendedName>
</protein>
<sequence length="697" mass="73123">MRFQLLGPLTLAEGRETVVLKPSKPTSLLAALLLHPGTVVPTGHLLRVLWDESPPTTARAALQSCVLRLRRLFGTYGAGGDLIEAVPGGYRMNADADTLDLVRFRALVRGADGTGDVEGELYRLKEALTLWQGPLLANVPSALLHRDEVPGLTEERLRALERACDIELALGLCRQVLVDLWETARRHPGRERFSEQLIEALYRTGRQSEALAEYRSVKERLKEELGIDPGPGLQRLELAILRGDGLGPPAVDRATPLPGATTTRLAPPGTRELGSGAAPHSVPKALTAGPPAPARRTDRAGADGLAPARTSPGTVSPTSPGPADEITAFAPRTPADGPAEPPAPAVPGRTRLRLPGADGAPGGAPTSAVRPVAPAPPALLSADRPPAPAVPCFAGRSRERAALGDRLASGAQGVLVIVSGAPGIGKTALALQTAHDAQGAFPGGVFTPAMTRPDGSAREPAEIRTELPPPGTGGGRSLIVLDDVTGADQVRPLLPATADSAVVITSRRGLAGLVATHGGSVHRLDVLAPEESQAVLAAGLGPERVAAEPAAARELAEVCGHFPLGLRIAAARLLIRPGLRIGDCAAWLAEDPTARLSLADDPRLSVPHVFGDALRRLEPHRQDVFRQLGELEGLLVTPRALGDPARAEEALERLADAGLLEEGPPGPYRIHALLKIYARRQARDAPEAHRRTARARH</sequence>
<dbReference type="InterPro" id="IPR016032">
    <property type="entry name" value="Sig_transdc_resp-reg_C-effctor"/>
</dbReference>
<dbReference type="InterPro" id="IPR051677">
    <property type="entry name" value="AfsR-DnrI-RedD_regulator"/>
</dbReference>
<accession>A0ABP4FU88</accession>
<evidence type="ECO:0000256" key="6">
    <source>
        <dbReference type="PROSITE-ProRule" id="PRU01091"/>
    </source>
</evidence>
<dbReference type="Pfam" id="PF00486">
    <property type="entry name" value="Trans_reg_C"/>
    <property type="match status" value="1"/>
</dbReference>
<evidence type="ECO:0000256" key="1">
    <source>
        <dbReference type="ARBA" id="ARBA00005820"/>
    </source>
</evidence>
<comment type="caution">
    <text evidence="9">The sequence shown here is derived from an EMBL/GenBank/DDBJ whole genome shotgun (WGS) entry which is preliminary data.</text>
</comment>
<dbReference type="CDD" id="cd15831">
    <property type="entry name" value="BTAD"/>
    <property type="match status" value="1"/>
</dbReference>
<dbReference type="InterPro" id="IPR036388">
    <property type="entry name" value="WH-like_DNA-bd_sf"/>
</dbReference>
<dbReference type="InterPro" id="IPR005158">
    <property type="entry name" value="BTAD"/>
</dbReference>
<evidence type="ECO:0000259" key="8">
    <source>
        <dbReference type="PROSITE" id="PS51755"/>
    </source>
</evidence>
<feature type="DNA-binding region" description="OmpR/PhoB-type" evidence="6">
    <location>
        <begin position="1"/>
        <end position="94"/>
    </location>
</feature>
<keyword evidence="10" id="KW-1185">Reference proteome</keyword>
<dbReference type="SUPFAM" id="SSF48452">
    <property type="entry name" value="TPR-like"/>
    <property type="match status" value="1"/>
</dbReference>
<dbReference type="InterPro" id="IPR001867">
    <property type="entry name" value="OmpR/PhoB-type_DNA-bd"/>
</dbReference>
<evidence type="ECO:0000256" key="5">
    <source>
        <dbReference type="ARBA" id="ARBA00023163"/>
    </source>
</evidence>
<comment type="similarity">
    <text evidence="1">Belongs to the AfsR/DnrI/RedD regulatory family.</text>
</comment>
<evidence type="ECO:0000256" key="3">
    <source>
        <dbReference type="ARBA" id="ARBA00023015"/>
    </source>
</evidence>
<dbReference type="Pfam" id="PF03704">
    <property type="entry name" value="BTAD"/>
    <property type="match status" value="1"/>
</dbReference>
<dbReference type="SUPFAM" id="SSF52540">
    <property type="entry name" value="P-loop containing nucleoside triphosphate hydrolases"/>
    <property type="match status" value="1"/>
</dbReference>
<dbReference type="Gene3D" id="3.40.50.300">
    <property type="entry name" value="P-loop containing nucleotide triphosphate hydrolases"/>
    <property type="match status" value="1"/>
</dbReference>
<keyword evidence="5" id="KW-0804">Transcription</keyword>
<dbReference type="InterPro" id="IPR027417">
    <property type="entry name" value="P-loop_NTPase"/>
</dbReference>